<proteinExistence type="predicted"/>
<sequence length="68" mass="8462">MKKYIVYKQDRFKNISKLPNVKANFFNYKSILDEQMNSKFINKRQNQNYYLVNSYYCNKRMSNRKDFV</sequence>
<accession>A0A8S1M7W5</accession>
<comment type="caution">
    <text evidence="1">The sequence shown here is derived from an EMBL/GenBank/DDBJ whole genome shotgun (WGS) entry which is preliminary data.</text>
</comment>
<organism evidence="1 2">
    <name type="scientific">Paramecium primaurelia</name>
    <dbReference type="NCBI Taxonomy" id="5886"/>
    <lineage>
        <taxon>Eukaryota</taxon>
        <taxon>Sar</taxon>
        <taxon>Alveolata</taxon>
        <taxon>Ciliophora</taxon>
        <taxon>Intramacronucleata</taxon>
        <taxon>Oligohymenophorea</taxon>
        <taxon>Peniculida</taxon>
        <taxon>Parameciidae</taxon>
        <taxon>Paramecium</taxon>
    </lineage>
</organism>
<dbReference type="Proteomes" id="UP000688137">
    <property type="component" value="Unassembled WGS sequence"/>
</dbReference>
<reference evidence="1" key="1">
    <citation type="submission" date="2021-01" db="EMBL/GenBank/DDBJ databases">
        <authorList>
            <consortium name="Genoscope - CEA"/>
            <person name="William W."/>
        </authorList>
    </citation>
    <scope>NUCLEOTIDE SEQUENCE</scope>
</reference>
<evidence type="ECO:0000313" key="1">
    <source>
        <dbReference type="EMBL" id="CAD8075879.1"/>
    </source>
</evidence>
<dbReference type="EMBL" id="CAJJDM010000055">
    <property type="protein sequence ID" value="CAD8075879.1"/>
    <property type="molecule type" value="Genomic_DNA"/>
</dbReference>
<gene>
    <name evidence="1" type="ORF">PPRIM_AZ9-3.1.T0550121</name>
</gene>
<evidence type="ECO:0000313" key="2">
    <source>
        <dbReference type="Proteomes" id="UP000688137"/>
    </source>
</evidence>
<keyword evidence="2" id="KW-1185">Reference proteome</keyword>
<dbReference type="AlphaFoldDB" id="A0A8S1M7W5"/>
<protein>
    <submittedName>
        <fullName evidence="1">Uncharacterized protein</fullName>
    </submittedName>
</protein>
<name>A0A8S1M7W5_PARPR</name>